<sequence>MPTPSRCLRKAYSAVHACATSQVGLSAICTLPKGLLRRLYVTSGCKGGAGKSTVACLLAYTLSQEGFSVMLLDLGGGDSGLLCLGRAPTCENPTGGDSPLEDLQESPLSSSLYVTSAPSLFSDGVLPENLESLYAVKPDIVVIDTGSCTTCCPDALLDLYIFVALPNWLSWYAYHRWLKKVGAYVRRDNLLLLLNMYQSLLADWRRRYAAVVEHLAVLSYDPALTFTYTRNIAEAFLVLGRGTRKNLQDILNMLTTLLQGTRSQET</sequence>
<dbReference type="EMBL" id="DTFI01000245">
    <property type="protein sequence ID" value="HGI44376.1"/>
    <property type="molecule type" value="Genomic_DNA"/>
</dbReference>
<proteinExistence type="predicted"/>
<dbReference type="AlphaFoldDB" id="A0A7C4BAM4"/>
<dbReference type="Gene3D" id="3.40.50.300">
    <property type="entry name" value="P-loop containing nucleotide triphosphate hydrolases"/>
    <property type="match status" value="1"/>
</dbReference>
<comment type="caution">
    <text evidence="2">The sequence shown here is derived from an EMBL/GenBank/DDBJ whole genome shotgun (WGS) entry which is preliminary data.</text>
</comment>
<name>A0A7C4BAM4_THEPE</name>
<evidence type="ECO:0000259" key="1">
    <source>
        <dbReference type="Pfam" id="PF01656"/>
    </source>
</evidence>
<dbReference type="Pfam" id="PF01656">
    <property type="entry name" value="CbiA"/>
    <property type="match status" value="1"/>
</dbReference>
<gene>
    <name evidence="2" type="ORF">ENV17_08345</name>
</gene>
<accession>A0A7C4BAM4</accession>
<organism evidence="2">
    <name type="scientific">Thermofilum pendens</name>
    <dbReference type="NCBI Taxonomy" id="2269"/>
    <lineage>
        <taxon>Archaea</taxon>
        <taxon>Thermoproteota</taxon>
        <taxon>Thermoprotei</taxon>
        <taxon>Thermofilales</taxon>
        <taxon>Thermofilaceae</taxon>
        <taxon>Thermofilum</taxon>
    </lineage>
</organism>
<evidence type="ECO:0000313" key="2">
    <source>
        <dbReference type="EMBL" id="HGI44376.1"/>
    </source>
</evidence>
<reference evidence="2" key="1">
    <citation type="journal article" date="2020" name="mSystems">
        <title>Genome- and Community-Level Interaction Insights into Carbon Utilization and Element Cycling Functions of Hydrothermarchaeota in Hydrothermal Sediment.</title>
        <authorList>
            <person name="Zhou Z."/>
            <person name="Liu Y."/>
            <person name="Xu W."/>
            <person name="Pan J."/>
            <person name="Luo Z.H."/>
            <person name="Li M."/>
        </authorList>
    </citation>
    <scope>NUCLEOTIDE SEQUENCE [LARGE SCALE GENOMIC DNA]</scope>
    <source>
        <strain evidence="2">SpSt-735</strain>
    </source>
</reference>
<dbReference type="InterPro" id="IPR027417">
    <property type="entry name" value="P-loop_NTPase"/>
</dbReference>
<protein>
    <recommendedName>
        <fullName evidence="1">CobQ/CobB/MinD/ParA nucleotide binding domain-containing protein</fullName>
    </recommendedName>
</protein>
<feature type="domain" description="CobQ/CobB/MinD/ParA nucleotide binding" evidence="1">
    <location>
        <begin position="43"/>
        <end position="77"/>
    </location>
</feature>
<dbReference type="SUPFAM" id="SSF52540">
    <property type="entry name" value="P-loop containing nucleoside triphosphate hydrolases"/>
    <property type="match status" value="1"/>
</dbReference>
<dbReference type="InterPro" id="IPR002586">
    <property type="entry name" value="CobQ/CobB/MinD/ParA_Nub-bd_dom"/>
</dbReference>